<sequence>MSTSETKLQTGQTVTWDNSQLISIYANTMAIGLTPFDLSLTFGEIGYATPEQMQAVGRVKLILAPEQASNLMKLLSIAVQKYVENNGELRVAAAVDPDLFSRTLQENLVKPNQ</sequence>
<dbReference type="RefSeq" id="WP_263341999.1">
    <property type="nucleotide sequence ID" value="NZ_JAGSYH010000009.1"/>
</dbReference>
<gene>
    <name evidence="1" type="ORF">ACFPT7_18320</name>
</gene>
<dbReference type="Proteomes" id="UP001596091">
    <property type="component" value="Unassembled WGS sequence"/>
</dbReference>
<accession>A0ABW1ELW2</accession>
<dbReference type="Pfam" id="PF11950">
    <property type="entry name" value="DUF3467"/>
    <property type="match status" value="1"/>
</dbReference>
<protein>
    <submittedName>
        <fullName evidence="1">DUF3467 domain-containing protein</fullName>
    </submittedName>
</protein>
<comment type="caution">
    <text evidence="1">The sequence shown here is derived from an EMBL/GenBank/DDBJ whole genome shotgun (WGS) entry which is preliminary data.</text>
</comment>
<organism evidence="1 2">
    <name type="scientific">Acidicapsa dinghuensis</name>
    <dbReference type="NCBI Taxonomy" id="2218256"/>
    <lineage>
        <taxon>Bacteria</taxon>
        <taxon>Pseudomonadati</taxon>
        <taxon>Acidobacteriota</taxon>
        <taxon>Terriglobia</taxon>
        <taxon>Terriglobales</taxon>
        <taxon>Acidobacteriaceae</taxon>
        <taxon>Acidicapsa</taxon>
    </lineage>
</organism>
<dbReference type="InterPro" id="IPR021857">
    <property type="entry name" value="DUF3467"/>
</dbReference>
<proteinExistence type="predicted"/>
<evidence type="ECO:0000313" key="2">
    <source>
        <dbReference type="Proteomes" id="UP001596091"/>
    </source>
</evidence>
<reference evidence="2" key="1">
    <citation type="journal article" date="2019" name="Int. J. Syst. Evol. Microbiol.">
        <title>The Global Catalogue of Microorganisms (GCM) 10K type strain sequencing project: providing services to taxonomists for standard genome sequencing and annotation.</title>
        <authorList>
            <consortium name="The Broad Institute Genomics Platform"/>
            <consortium name="The Broad Institute Genome Sequencing Center for Infectious Disease"/>
            <person name="Wu L."/>
            <person name="Ma J."/>
        </authorList>
    </citation>
    <scope>NUCLEOTIDE SEQUENCE [LARGE SCALE GENOMIC DNA]</scope>
    <source>
        <strain evidence="2">JCM 4087</strain>
    </source>
</reference>
<name>A0ABW1ELW2_9BACT</name>
<evidence type="ECO:0000313" key="1">
    <source>
        <dbReference type="EMBL" id="MFC5864267.1"/>
    </source>
</evidence>
<dbReference type="EMBL" id="JBHSPH010000009">
    <property type="protein sequence ID" value="MFC5864267.1"/>
    <property type="molecule type" value="Genomic_DNA"/>
</dbReference>
<keyword evidence="2" id="KW-1185">Reference proteome</keyword>